<evidence type="ECO:0000313" key="1">
    <source>
        <dbReference type="EMBL" id="RKD75222.1"/>
    </source>
</evidence>
<dbReference type="EMBL" id="RAPK01000007">
    <property type="protein sequence ID" value="RKD75222.1"/>
    <property type="molecule type" value="Genomic_DNA"/>
</dbReference>
<gene>
    <name evidence="1" type="ORF">ATL39_0920</name>
</gene>
<dbReference type="AlphaFoldDB" id="A0A419V5F6"/>
<dbReference type="OrthoDB" id="2943080at2"/>
<keyword evidence="2" id="KW-1185">Reference proteome</keyword>
<reference evidence="1 2" key="1">
    <citation type="submission" date="2018-09" db="EMBL/GenBank/DDBJ databases">
        <title>Genomic Encyclopedia of Archaeal and Bacterial Type Strains, Phase II (KMG-II): from individual species to whole genera.</title>
        <authorList>
            <person name="Goeker M."/>
        </authorList>
    </citation>
    <scope>NUCLEOTIDE SEQUENCE [LARGE SCALE GENOMIC DNA]</scope>
    <source>
        <strain evidence="1 2">DSM 17008</strain>
    </source>
</reference>
<proteinExistence type="predicted"/>
<organism evidence="1 2">
    <name type="scientific">Sinobaca qinghaiensis</name>
    <dbReference type="NCBI Taxonomy" id="342944"/>
    <lineage>
        <taxon>Bacteria</taxon>
        <taxon>Bacillati</taxon>
        <taxon>Bacillota</taxon>
        <taxon>Bacilli</taxon>
        <taxon>Bacillales</taxon>
        <taxon>Sporolactobacillaceae</taxon>
        <taxon>Sinobaca</taxon>
    </lineage>
</organism>
<evidence type="ECO:0000313" key="2">
    <source>
        <dbReference type="Proteomes" id="UP000285120"/>
    </source>
</evidence>
<sequence>MKLTTKLIEEAEKALEKVFKEHFNDKEIEFDTNDAATIGLYVDMIQKVKSFKILIEAEASAGTDAIARTIMENHVYLKLLLKNPEFNIRYGKSFLVANRVKQLKMYEKFIEKSRSGEKIRNLLGMSREEFIEGTGISDVKEKIEILEQDYAEVFRYREHKDNWYNLDKRTKSFEQLCNRKDIDMDVDYEVIYRYFSSEIHATNAGERIYAKEKEELEIKILPENYELQKAIVRSYLYDTITKVYEYYELNGLRQYQSNIAIHHKFN</sequence>
<name>A0A419V5F6_9BACL</name>
<dbReference type="InterPro" id="IPR043733">
    <property type="entry name" value="DUF5677"/>
</dbReference>
<dbReference type="RefSeq" id="WP_120192117.1">
    <property type="nucleotide sequence ID" value="NZ_RAPK01000007.1"/>
</dbReference>
<protein>
    <submittedName>
        <fullName evidence="1">Uncharacterized protein</fullName>
    </submittedName>
</protein>
<comment type="caution">
    <text evidence="1">The sequence shown here is derived from an EMBL/GenBank/DDBJ whole genome shotgun (WGS) entry which is preliminary data.</text>
</comment>
<dbReference type="Proteomes" id="UP000285120">
    <property type="component" value="Unassembled WGS sequence"/>
</dbReference>
<dbReference type="Pfam" id="PF18928">
    <property type="entry name" value="DUF5677"/>
    <property type="match status" value="1"/>
</dbReference>
<accession>A0A419V5F6</accession>